<evidence type="ECO:0000259" key="6">
    <source>
        <dbReference type="PROSITE" id="PS51352"/>
    </source>
</evidence>
<comment type="caution">
    <text evidence="7">The sequence shown here is derived from an EMBL/GenBank/DDBJ whole genome shotgun (WGS) entry which is preliminary data.</text>
</comment>
<protein>
    <submittedName>
        <fullName evidence="7">AhpC/TSA family protein</fullName>
    </submittedName>
</protein>
<dbReference type="EMBL" id="SWBQ01000001">
    <property type="protein sequence ID" value="TKC08606.1"/>
    <property type="molecule type" value="Genomic_DNA"/>
</dbReference>
<dbReference type="AlphaFoldDB" id="A0A4U1CN02"/>
<dbReference type="RefSeq" id="WP_136834027.1">
    <property type="nucleotide sequence ID" value="NZ_SWBQ01000001.1"/>
</dbReference>
<evidence type="ECO:0000256" key="3">
    <source>
        <dbReference type="ARBA" id="ARBA00023157"/>
    </source>
</evidence>
<gene>
    <name evidence="7" type="ORF">FA047_00455</name>
</gene>
<keyword evidence="3" id="KW-1015">Disulfide bond</keyword>
<feature type="domain" description="Thioredoxin" evidence="6">
    <location>
        <begin position="245"/>
        <end position="397"/>
    </location>
</feature>
<evidence type="ECO:0000256" key="5">
    <source>
        <dbReference type="SAM" id="SignalP"/>
    </source>
</evidence>
<dbReference type="InterPro" id="IPR036249">
    <property type="entry name" value="Thioredoxin-like_sf"/>
</dbReference>
<dbReference type="Proteomes" id="UP000307244">
    <property type="component" value="Unassembled WGS sequence"/>
</dbReference>
<dbReference type="GO" id="GO:0017004">
    <property type="term" value="P:cytochrome complex assembly"/>
    <property type="evidence" value="ECO:0007669"/>
    <property type="project" value="UniProtKB-KW"/>
</dbReference>
<dbReference type="SUPFAM" id="SSF52833">
    <property type="entry name" value="Thioredoxin-like"/>
    <property type="match status" value="1"/>
</dbReference>
<dbReference type="InterPro" id="IPR000866">
    <property type="entry name" value="AhpC/TSA"/>
</dbReference>
<dbReference type="Pfam" id="PF00578">
    <property type="entry name" value="AhpC-TSA"/>
    <property type="match status" value="1"/>
</dbReference>
<dbReference type="Gene3D" id="3.40.30.10">
    <property type="entry name" value="Glutaredoxin"/>
    <property type="match status" value="1"/>
</dbReference>
<dbReference type="PANTHER" id="PTHR42852:SF6">
    <property type="entry name" value="THIOL:DISULFIDE INTERCHANGE PROTEIN DSBE"/>
    <property type="match status" value="1"/>
</dbReference>
<dbReference type="OrthoDB" id="640250at2"/>
<proteinExistence type="predicted"/>
<organism evidence="7 8">
    <name type="scientific">Pedobacter frigoris</name>
    <dbReference type="NCBI Taxonomy" id="2571272"/>
    <lineage>
        <taxon>Bacteria</taxon>
        <taxon>Pseudomonadati</taxon>
        <taxon>Bacteroidota</taxon>
        <taxon>Sphingobacteriia</taxon>
        <taxon>Sphingobacteriales</taxon>
        <taxon>Sphingobacteriaceae</taxon>
        <taxon>Pedobacter</taxon>
    </lineage>
</organism>
<comment type="subcellular location">
    <subcellularLocation>
        <location evidence="1">Cell envelope</location>
    </subcellularLocation>
</comment>
<dbReference type="CDD" id="cd02966">
    <property type="entry name" value="TlpA_like_family"/>
    <property type="match status" value="1"/>
</dbReference>
<keyword evidence="4" id="KW-0676">Redox-active center</keyword>
<dbReference type="GO" id="GO:0016491">
    <property type="term" value="F:oxidoreductase activity"/>
    <property type="evidence" value="ECO:0007669"/>
    <property type="project" value="InterPro"/>
</dbReference>
<dbReference type="PROSITE" id="PS51352">
    <property type="entry name" value="THIOREDOXIN_2"/>
    <property type="match status" value="1"/>
</dbReference>
<feature type="signal peptide" evidence="5">
    <location>
        <begin position="1"/>
        <end position="22"/>
    </location>
</feature>
<dbReference type="InterPro" id="IPR025380">
    <property type="entry name" value="DUF4369"/>
</dbReference>
<evidence type="ECO:0000313" key="8">
    <source>
        <dbReference type="Proteomes" id="UP000307244"/>
    </source>
</evidence>
<dbReference type="InterPro" id="IPR017937">
    <property type="entry name" value="Thioredoxin_CS"/>
</dbReference>
<keyword evidence="8" id="KW-1185">Reference proteome</keyword>
<dbReference type="PROSITE" id="PS00194">
    <property type="entry name" value="THIOREDOXIN_1"/>
    <property type="match status" value="1"/>
</dbReference>
<dbReference type="Pfam" id="PF14289">
    <property type="entry name" value="DUF4369"/>
    <property type="match status" value="1"/>
</dbReference>
<accession>A0A4U1CN02</accession>
<evidence type="ECO:0000256" key="4">
    <source>
        <dbReference type="ARBA" id="ARBA00023284"/>
    </source>
</evidence>
<dbReference type="PANTHER" id="PTHR42852">
    <property type="entry name" value="THIOL:DISULFIDE INTERCHANGE PROTEIN DSBE"/>
    <property type="match status" value="1"/>
</dbReference>
<keyword evidence="5" id="KW-0732">Signal</keyword>
<evidence type="ECO:0000256" key="2">
    <source>
        <dbReference type="ARBA" id="ARBA00022748"/>
    </source>
</evidence>
<dbReference type="InterPro" id="IPR013766">
    <property type="entry name" value="Thioredoxin_domain"/>
</dbReference>
<evidence type="ECO:0000313" key="7">
    <source>
        <dbReference type="EMBL" id="TKC08606.1"/>
    </source>
</evidence>
<sequence>MNNRHMLSIALVLAPLLGAAQTGNPFTLSGKVADYQRVVDNTIYLKFKQNGKEIKDSAKLINGSYTFKGQISYPVKAIIQLKVADSVEKYHASTRILKDYAHEFYIDKGKLIASAAEKLNSTIVKGSKADDDRQELSAKLAAYYAASSKIYKEEGSPAYKNKDSLAIANYTKKSYKIQDQIDSVKKAYLFSHVQSGTVMELLHEYTRTILEPAEVEPFFSKVQPAIKASPEGQAYAKRIVQSKITALGAAAPDFTLKDKNGKEISLSSMKGKLILLDFWGSWCGPCRATHPHLKKLYAEYKSKGFEIFGVSNELSNNQDENYKKWVTAMDEDKMDWVNVLNDKSKGDKADGVLSKYSVSAFPTKVLIDKDGRIIKRLVGSGMKSQEELDKLLEAKLH</sequence>
<name>A0A4U1CN02_9SPHI</name>
<feature type="chain" id="PRO_5020489048" evidence="5">
    <location>
        <begin position="23"/>
        <end position="397"/>
    </location>
</feature>
<reference evidence="7 8" key="1">
    <citation type="submission" date="2019-04" db="EMBL/GenBank/DDBJ databases">
        <title>Pedobacter sp. RP-3-15 sp. nov., isolated from Arctic soil.</title>
        <authorList>
            <person name="Dahal R.H."/>
            <person name="Kim D.-U."/>
        </authorList>
    </citation>
    <scope>NUCLEOTIDE SEQUENCE [LARGE SCALE GENOMIC DNA]</scope>
    <source>
        <strain evidence="7 8">RP-3-15</strain>
    </source>
</reference>
<evidence type="ECO:0000256" key="1">
    <source>
        <dbReference type="ARBA" id="ARBA00004196"/>
    </source>
</evidence>
<keyword evidence="2" id="KW-0201">Cytochrome c-type biogenesis</keyword>
<dbReference type="GO" id="GO:0030313">
    <property type="term" value="C:cell envelope"/>
    <property type="evidence" value="ECO:0007669"/>
    <property type="project" value="UniProtKB-SubCell"/>
</dbReference>
<dbReference type="InterPro" id="IPR050553">
    <property type="entry name" value="Thioredoxin_ResA/DsbE_sf"/>
</dbReference>
<dbReference type="GO" id="GO:0016209">
    <property type="term" value="F:antioxidant activity"/>
    <property type="evidence" value="ECO:0007669"/>
    <property type="project" value="InterPro"/>
</dbReference>